<gene>
    <name evidence="1" type="ORF">METZ01_LOCUS180873</name>
</gene>
<name>A0A382CQ75_9ZZZZ</name>
<evidence type="ECO:0000313" key="1">
    <source>
        <dbReference type="EMBL" id="SVB28019.1"/>
    </source>
</evidence>
<dbReference type="EMBL" id="UINC01035507">
    <property type="protein sequence ID" value="SVB28019.1"/>
    <property type="molecule type" value="Genomic_DNA"/>
</dbReference>
<feature type="non-terminal residue" evidence="1">
    <location>
        <position position="68"/>
    </location>
</feature>
<proteinExistence type="predicted"/>
<dbReference type="AlphaFoldDB" id="A0A382CQ75"/>
<protein>
    <submittedName>
        <fullName evidence="1">Uncharacterized protein</fullName>
    </submittedName>
</protein>
<sequence length="68" mass="7410">MSQYEAPVKDMMFVLDQLIGLDDLSKLKDCEGINNEFVESVLTSAAEIGSEVIAPTNVDGDRYGVSLK</sequence>
<reference evidence="1" key="1">
    <citation type="submission" date="2018-05" db="EMBL/GenBank/DDBJ databases">
        <authorList>
            <person name="Lanie J.A."/>
            <person name="Ng W.-L."/>
            <person name="Kazmierczak K.M."/>
            <person name="Andrzejewski T.M."/>
            <person name="Davidsen T.M."/>
            <person name="Wayne K.J."/>
            <person name="Tettelin H."/>
            <person name="Glass J.I."/>
            <person name="Rusch D."/>
            <person name="Podicherti R."/>
            <person name="Tsui H.-C.T."/>
            <person name="Winkler M.E."/>
        </authorList>
    </citation>
    <scope>NUCLEOTIDE SEQUENCE</scope>
</reference>
<accession>A0A382CQ75</accession>
<organism evidence="1">
    <name type="scientific">marine metagenome</name>
    <dbReference type="NCBI Taxonomy" id="408172"/>
    <lineage>
        <taxon>unclassified sequences</taxon>
        <taxon>metagenomes</taxon>
        <taxon>ecological metagenomes</taxon>
    </lineage>
</organism>